<organism evidence="4 5">
    <name type="scientific">Apiotrichum porosum</name>
    <dbReference type="NCBI Taxonomy" id="105984"/>
    <lineage>
        <taxon>Eukaryota</taxon>
        <taxon>Fungi</taxon>
        <taxon>Dikarya</taxon>
        <taxon>Basidiomycota</taxon>
        <taxon>Agaricomycotina</taxon>
        <taxon>Tremellomycetes</taxon>
        <taxon>Trichosporonales</taxon>
        <taxon>Trichosporonaceae</taxon>
        <taxon>Apiotrichum</taxon>
    </lineage>
</organism>
<dbReference type="InterPro" id="IPR022617">
    <property type="entry name" value="Rad60/SUMO-like_dom"/>
</dbReference>
<evidence type="ECO:0000256" key="2">
    <source>
        <dbReference type="SAM" id="MobiDB-lite"/>
    </source>
</evidence>
<dbReference type="Proteomes" id="UP000279236">
    <property type="component" value="Unassembled WGS sequence"/>
</dbReference>
<name>A0A427Y4I6_9TREE</name>
<dbReference type="InterPro" id="IPR029071">
    <property type="entry name" value="Ubiquitin-like_domsf"/>
</dbReference>
<dbReference type="GeneID" id="39588722"/>
<dbReference type="SUPFAM" id="SSF54236">
    <property type="entry name" value="Ubiquitin-like"/>
    <property type="match status" value="1"/>
</dbReference>
<evidence type="ECO:0000313" key="4">
    <source>
        <dbReference type="EMBL" id="RSH85992.1"/>
    </source>
</evidence>
<evidence type="ECO:0000259" key="3">
    <source>
        <dbReference type="PROSITE" id="PS50053"/>
    </source>
</evidence>
<proteinExistence type="predicted"/>
<dbReference type="EMBL" id="RSCE01000002">
    <property type="protein sequence ID" value="RSH85992.1"/>
    <property type="molecule type" value="Genomic_DNA"/>
</dbReference>
<keyword evidence="5" id="KW-1185">Reference proteome</keyword>
<comment type="caution">
    <text evidence="4">The sequence shown here is derived from an EMBL/GenBank/DDBJ whole genome shotgun (WGS) entry which is preliminary data.</text>
</comment>
<dbReference type="RefSeq" id="XP_028478777.1">
    <property type="nucleotide sequence ID" value="XM_028619805.1"/>
</dbReference>
<reference evidence="4 5" key="1">
    <citation type="submission" date="2018-11" db="EMBL/GenBank/DDBJ databases">
        <title>Genome sequence of Apiotrichum porosum DSM 27194.</title>
        <authorList>
            <person name="Aliyu H."/>
            <person name="Gorte O."/>
            <person name="Ochsenreither K."/>
        </authorList>
    </citation>
    <scope>NUCLEOTIDE SEQUENCE [LARGE SCALE GENOMIC DNA]</scope>
    <source>
        <strain evidence="4 5">DSM 27194</strain>
    </source>
</reference>
<keyword evidence="1" id="KW-0175">Coiled coil</keyword>
<feature type="domain" description="Ubiquitin-like" evidence="3">
    <location>
        <begin position="34"/>
        <end position="87"/>
    </location>
</feature>
<evidence type="ECO:0000256" key="1">
    <source>
        <dbReference type="SAM" id="Coils"/>
    </source>
</evidence>
<feature type="coiled-coil region" evidence="1">
    <location>
        <begin position="81"/>
        <end position="108"/>
    </location>
</feature>
<accession>A0A427Y4I6</accession>
<dbReference type="Gene3D" id="3.10.20.90">
    <property type="entry name" value="Phosphatidylinositol 3-kinase Catalytic Subunit, Chain A, domain 1"/>
    <property type="match status" value="1"/>
</dbReference>
<protein>
    <recommendedName>
        <fullName evidence="3">Ubiquitin-like domain-containing protein</fullName>
    </recommendedName>
</protein>
<dbReference type="Pfam" id="PF11976">
    <property type="entry name" value="Rad60-SLD"/>
    <property type="match status" value="1"/>
</dbReference>
<dbReference type="PROSITE" id="PS50053">
    <property type="entry name" value="UBIQUITIN_2"/>
    <property type="match status" value="1"/>
</dbReference>
<dbReference type="CDD" id="cd01763">
    <property type="entry name" value="Ubl_SUMO_like"/>
    <property type="match status" value="1"/>
</dbReference>
<dbReference type="AlphaFoldDB" id="A0A427Y4I6"/>
<gene>
    <name evidence="4" type="ORF">EHS24_004179</name>
</gene>
<evidence type="ECO:0000313" key="5">
    <source>
        <dbReference type="Proteomes" id="UP000279236"/>
    </source>
</evidence>
<dbReference type="InterPro" id="IPR000626">
    <property type="entry name" value="Ubiquitin-like_dom"/>
</dbReference>
<sequence length="127" mass="14460">MISRSTSPCSPRPPTRTAPRWAEATSDMNTAQHFKICLRDHKNREMVFNVKPTTTWSKIKSRYAFERGEYPADLRLMLNGKRLDTNRIARVMDNAEELQDEADDTDNEDDDGVVIDVMLNQEGGSAV</sequence>
<feature type="region of interest" description="Disordered" evidence="2">
    <location>
        <begin position="1"/>
        <end position="25"/>
    </location>
</feature>